<sequence>MPPGGFNFSVLARPEVPERTLRAGEVIFREGEPAAEMFLIKSGTVAIRSDDHLIAELGDNEVFGEMALIDRSPRSATALAVTDVTLIPVSEKQFLFLVAETPFFALTIMRVLVHRLRLLNRVG</sequence>
<dbReference type="RefSeq" id="WP_272778476.1">
    <property type="nucleotide sequence ID" value="NZ_JAQQLI010000030.1"/>
</dbReference>
<dbReference type="EMBL" id="JAQQLI010000030">
    <property type="protein sequence ID" value="MDC7787636.1"/>
    <property type="molecule type" value="Genomic_DNA"/>
</dbReference>
<dbReference type="InterPro" id="IPR014710">
    <property type="entry name" value="RmlC-like_jellyroll"/>
</dbReference>
<dbReference type="PANTHER" id="PTHR24567">
    <property type="entry name" value="CRP FAMILY TRANSCRIPTIONAL REGULATORY PROTEIN"/>
    <property type="match status" value="1"/>
</dbReference>
<dbReference type="CDD" id="cd00038">
    <property type="entry name" value="CAP_ED"/>
    <property type="match status" value="1"/>
</dbReference>
<evidence type="ECO:0000259" key="1">
    <source>
        <dbReference type="PROSITE" id="PS50042"/>
    </source>
</evidence>
<evidence type="ECO:0000313" key="3">
    <source>
        <dbReference type="Proteomes" id="UP001165652"/>
    </source>
</evidence>
<dbReference type="PROSITE" id="PS00889">
    <property type="entry name" value="CNMP_BINDING_2"/>
    <property type="match status" value="1"/>
</dbReference>
<gene>
    <name evidence="2" type="ORF">PQJ73_18250</name>
</gene>
<organism evidence="2 3">
    <name type="scientific">Rhodoplanes tepidamans</name>
    <name type="common">Rhodoplanes cryptolactis</name>
    <dbReference type="NCBI Taxonomy" id="200616"/>
    <lineage>
        <taxon>Bacteria</taxon>
        <taxon>Pseudomonadati</taxon>
        <taxon>Pseudomonadota</taxon>
        <taxon>Alphaproteobacteria</taxon>
        <taxon>Hyphomicrobiales</taxon>
        <taxon>Nitrobacteraceae</taxon>
        <taxon>Rhodoplanes</taxon>
    </lineage>
</organism>
<dbReference type="SMART" id="SM00100">
    <property type="entry name" value="cNMP"/>
    <property type="match status" value="1"/>
</dbReference>
<reference evidence="2" key="1">
    <citation type="journal article" date="2023" name="Microbiol Resour">
        <title>Genome Sequences of Rhodoplanes serenus and Two Thermotolerant Strains, Rhodoplanes tepidamans and 'Rhodoplanes cryptolactis,' Further Refine the Genus.</title>
        <authorList>
            <person name="Rayyan A.A."/>
            <person name="Kyndt J.A."/>
        </authorList>
    </citation>
    <scope>NUCLEOTIDE SEQUENCE</scope>
    <source>
        <strain evidence="2">DSM 9987</strain>
    </source>
</reference>
<dbReference type="SUPFAM" id="SSF51206">
    <property type="entry name" value="cAMP-binding domain-like"/>
    <property type="match status" value="1"/>
</dbReference>
<keyword evidence="3" id="KW-1185">Reference proteome</keyword>
<dbReference type="PROSITE" id="PS50042">
    <property type="entry name" value="CNMP_BINDING_3"/>
    <property type="match status" value="1"/>
</dbReference>
<name>A0ABT5JD78_RHOTP</name>
<protein>
    <submittedName>
        <fullName evidence="2">Cyclic nucleotide-binding domain-containing protein</fullName>
    </submittedName>
</protein>
<dbReference type="Pfam" id="PF00027">
    <property type="entry name" value="cNMP_binding"/>
    <property type="match status" value="1"/>
</dbReference>
<dbReference type="Gene3D" id="2.60.120.10">
    <property type="entry name" value="Jelly Rolls"/>
    <property type="match status" value="1"/>
</dbReference>
<evidence type="ECO:0000313" key="2">
    <source>
        <dbReference type="EMBL" id="MDC7787636.1"/>
    </source>
</evidence>
<dbReference type="InterPro" id="IPR000595">
    <property type="entry name" value="cNMP-bd_dom"/>
</dbReference>
<accession>A0ABT5JD78</accession>
<reference evidence="2" key="2">
    <citation type="submission" date="2023-02" db="EMBL/GenBank/DDBJ databases">
        <authorList>
            <person name="Rayyan A."/>
            <person name="Meyer T."/>
            <person name="Kyndt J.A."/>
        </authorList>
    </citation>
    <scope>NUCLEOTIDE SEQUENCE</scope>
    <source>
        <strain evidence="2">DSM 9987</strain>
    </source>
</reference>
<dbReference type="InterPro" id="IPR018488">
    <property type="entry name" value="cNMP-bd_CS"/>
</dbReference>
<dbReference type="PANTHER" id="PTHR24567:SF74">
    <property type="entry name" value="HTH-TYPE TRANSCRIPTIONAL REGULATOR ARCR"/>
    <property type="match status" value="1"/>
</dbReference>
<dbReference type="PRINTS" id="PR00103">
    <property type="entry name" value="CAMPKINASE"/>
</dbReference>
<dbReference type="InterPro" id="IPR018490">
    <property type="entry name" value="cNMP-bd_dom_sf"/>
</dbReference>
<proteinExistence type="predicted"/>
<feature type="domain" description="Cyclic nucleotide-binding" evidence="1">
    <location>
        <begin position="18"/>
        <end position="98"/>
    </location>
</feature>
<dbReference type="Proteomes" id="UP001165652">
    <property type="component" value="Unassembled WGS sequence"/>
</dbReference>
<comment type="caution">
    <text evidence="2">The sequence shown here is derived from an EMBL/GenBank/DDBJ whole genome shotgun (WGS) entry which is preliminary data.</text>
</comment>
<dbReference type="InterPro" id="IPR050397">
    <property type="entry name" value="Env_Response_Regulators"/>
</dbReference>